<dbReference type="HOGENOM" id="CLU_671215_0_0_1"/>
<dbReference type="OMA" id="WPHAGAS"/>
<dbReference type="EMBL" id="DS480413">
    <property type="protein sequence ID" value="EDO16946.1"/>
    <property type="molecule type" value="Genomic_DNA"/>
</dbReference>
<dbReference type="SUPFAM" id="SSF81296">
    <property type="entry name" value="E set domains"/>
    <property type="match status" value="1"/>
</dbReference>
<dbReference type="PhylomeDB" id="A7TL71"/>
<dbReference type="GO" id="GO:0019901">
    <property type="term" value="F:protein kinase binding"/>
    <property type="evidence" value="ECO:0007669"/>
    <property type="project" value="TreeGrafter"/>
</dbReference>
<dbReference type="GO" id="GO:0005634">
    <property type="term" value="C:nucleus"/>
    <property type="evidence" value="ECO:0007669"/>
    <property type="project" value="TreeGrafter"/>
</dbReference>
<dbReference type="GeneID" id="5545176"/>
<dbReference type="FunCoup" id="A7TL71">
    <property type="interactions" value="95"/>
</dbReference>
<dbReference type="InterPro" id="IPR013783">
    <property type="entry name" value="Ig-like_fold"/>
</dbReference>
<evidence type="ECO:0000259" key="4">
    <source>
        <dbReference type="Pfam" id="PF16561"/>
    </source>
</evidence>
<feature type="region of interest" description="Disordered" evidence="3">
    <location>
        <begin position="110"/>
        <end position="238"/>
    </location>
</feature>
<dbReference type="InterPro" id="IPR032640">
    <property type="entry name" value="AMPK1_CBM"/>
</dbReference>
<feature type="compositionally biased region" description="Basic and acidic residues" evidence="3">
    <location>
        <begin position="186"/>
        <end position="225"/>
    </location>
</feature>
<name>A7TL71_VANPO</name>
<dbReference type="AlphaFoldDB" id="A7TL71"/>
<dbReference type="InParanoid" id="A7TL71"/>
<evidence type="ECO:0000256" key="2">
    <source>
        <dbReference type="ARBA" id="ARBA00038216"/>
    </source>
</evidence>
<dbReference type="GO" id="GO:0005737">
    <property type="term" value="C:cytoplasm"/>
    <property type="evidence" value="ECO:0007669"/>
    <property type="project" value="TreeGrafter"/>
</dbReference>
<dbReference type="CDD" id="cd02859">
    <property type="entry name" value="E_set_AMPKbeta_like_N"/>
    <property type="match status" value="1"/>
</dbReference>
<dbReference type="eggNOG" id="KOG1616">
    <property type="taxonomic scope" value="Eukaryota"/>
</dbReference>
<keyword evidence="1" id="KW-0597">Phosphoprotein</keyword>
<comment type="similarity">
    <text evidence="2">Belongs to the CRP1/MDG1 family.</text>
</comment>
<gene>
    <name evidence="5" type="ORF">Kpol_1041p3</name>
</gene>
<feature type="compositionally biased region" description="Basic and acidic residues" evidence="3">
    <location>
        <begin position="144"/>
        <end position="164"/>
    </location>
</feature>
<feature type="compositionally biased region" description="Basic residues" evidence="3">
    <location>
        <begin position="125"/>
        <end position="143"/>
    </location>
</feature>
<feature type="compositionally biased region" description="Low complexity" evidence="3">
    <location>
        <begin position="312"/>
        <end position="322"/>
    </location>
</feature>
<feature type="compositionally biased region" description="Basic residues" evidence="3">
    <location>
        <begin position="394"/>
        <end position="410"/>
    </location>
</feature>
<evidence type="ECO:0000256" key="1">
    <source>
        <dbReference type="ARBA" id="ARBA00022553"/>
    </source>
</evidence>
<dbReference type="OrthoDB" id="5976022at2759"/>
<dbReference type="Pfam" id="PF16561">
    <property type="entry name" value="AMPK1_CBM"/>
    <property type="match status" value="1"/>
</dbReference>
<feature type="compositionally biased region" description="Acidic residues" evidence="3">
    <location>
        <begin position="165"/>
        <end position="176"/>
    </location>
</feature>
<protein>
    <recommendedName>
        <fullName evidence="4">AMP-activated protein kinase glycogen-binding domain-containing protein</fullName>
    </recommendedName>
</protein>
<dbReference type="GO" id="GO:0007165">
    <property type="term" value="P:signal transduction"/>
    <property type="evidence" value="ECO:0007669"/>
    <property type="project" value="TreeGrafter"/>
</dbReference>
<feature type="domain" description="AMP-activated protein kinase glycogen-binding" evidence="4">
    <location>
        <begin position="5"/>
        <end position="84"/>
    </location>
</feature>
<dbReference type="KEGG" id="vpo:Kpol_1041p3"/>
<reference evidence="5 6" key="1">
    <citation type="journal article" date="2007" name="Proc. Natl. Acad. Sci. U.S.A.">
        <title>Independent sorting-out of thousands of duplicated gene pairs in two yeast species descended from a whole-genome duplication.</title>
        <authorList>
            <person name="Scannell D.R."/>
            <person name="Frank A.C."/>
            <person name="Conant G.C."/>
            <person name="Byrne K.P."/>
            <person name="Woolfit M."/>
            <person name="Wolfe K.H."/>
        </authorList>
    </citation>
    <scope>NUCLEOTIDE SEQUENCE [LARGE SCALE GENOMIC DNA]</scope>
    <source>
        <strain evidence="6">ATCC 22028 / DSM 70294 / BCRC 21397 / CBS 2163 / NBRC 10782 / NRRL Y-8283 / UCD 57-17</strain>
    </source>
</reference>
<dbReference type="STRING" id="436907.A7TL71"/>
<evidence type="ECO:0000313" key="5">
    <source>
        <dbReference type="EMBL" id="EDO16946.1"/>
    </source>
</evidence>
<sequence>MATQFTFRWPKGPNDVILTGDFDNWKGTLPMVRTLEDDFEITLPVELSEEDKDKFYFKFIVDGNWTVNDNYQKELDPKDCVENNFITKDDMFSTSQIKSAIPESGGLLAANSAQSTQRGPPSTSNKKKRKNKNKKKNKKKKSTKKEGANEPETESSRDGTPGHEGEEDGEEIEATNEELTSTPATKQEENEEKPPVTTIEDKEVPLVETKTDLVEPTKEEPVKPEEVEEEDLSQKEAHILPVETKTPLNKFGSSIAPGPVMVKNPSSVKEFYEVSDVNAKELNQRLNQKESIEAEEGVPTLDPNAQPKQEMVEQAAVPAEAVVQKETKAVAQKVTKAPTSEKAKQEQQPKEQKPESREKPKPESRERPKEKPKKESKPSSPTKKTPLNEPRPQEKKKKKGIFSKLKKFFS</sequence>
<dbReference type="InterPro" id="IPR014756">
    <property type="entry name" value="Ig_E-set"/>
</dbReference>
<accession>A7TL71</accession>
<organism evidence="6">
    <name type="scientific">Vanderwaltozyma polyspora (strain ATCC 22028 / DSM 70294 / BCRC 21397 / CBS 2163 / NBRC 10782 / NRRL Y-8283 / UCD 57-17)</name>
    <name type="common">Kluyveromyces polysporus</name>
    <dbReference type="NCBI Taxonomy" id="436907"/>
    <lineage>
        <taxon>Eukaryota</taxon>
        <taxon>Fungi</taxon>
        <taxon>Dikarya</taxon>
        <taxon>Ascomycota</taxon>
        <taxon>Saccharomycotina</taxon>
        <taxon>Saccharomycetes</taxon>
        <taxon>Saccharomycetales</taxon>
        <taxon>Saccharomycetaceae</taxon>
        <taxon>Vanderwaltozyma</taxon>
    </lineage>
</organism>
<dbReference type="Gene3D" id="2.60.40.10">
    <property type="entry name" value="Immunoglobulins"/>
    <property type="match status" value="1"/>
</dbReference>
<feature type="region of interest" description="Disordered" evidence="3">
    <location>
        <begin position="285"/>
        <end position="410"/>
    </location>
</feature>
<dbReference type="RefSeq" id="XP_001644804.1">
    <property type="nucleotide sequence ID" value="XM_001644754.1"/>
</dbReference>
<dbReference type="PANTHER" id="PTHR10343">
    <property type="entry name" value="5'-AMP-ACTIVATED PROTEIN KINASE , BETA SUBUNIT"/>
    <property type="match status" value="1"/>
</dbReference>
<feature type="compositionally biased region" description="Polar residues" evidence="3">
    <location>
        <begin position="111"/>
        <end position="121"/>
    </location>
</feature>
<evidence type="ECO:0000313" key="6">
    <source>
        <dbReference type="Proteomes" id="UP000000267"/>
    </source>
</evidence>
<dbReference type="InterPro" id="IPR050827">
    <property type="entry name" value="CRP1_MDG1_kinase"/>
</dbReference>
<dbReference type="PANTHER" id="PTHR10343:SF81">
    <property type="entry name" value="CRUCIFORM DNA-RECOGNIZING PROTEIN 1-RELATED"/>
    <property type="match status" value="1"/>
</dbReference>
<keyword evidence="6" id="KW-1185">Reference proteome</keyword>
<feature type="compositionally biased region" description="Basic and acidic residues" evidence="3">
    <location>
        <begin position="339"/>
        <end position="377"/>
    </location>
</feature>
<proteinExistence type="inferred from homology"/>
<dbReference type="GO" id="GO:0031588">
    <property type="term" value="C:nucleotide-activated protein kinase complex"/>
    <property type="evidence" value="ECO:0007669"/>
    <property type="project" value="TreeGrafter"/>
</dbReference>
<evidence type="ECO:0000256" key="3">
    <source>
        <dbReference type="SAM" id="MobiDB-lite"/>
    </source>
</evidence>
<dbReference type="Proteomes" id="UP000000267">
    <property type="component" value="Unassembled WGS sequence"/>
</dbReference>